<dbReference type="STRING" id="1424294.Gferi_17040"/>
<dbReference type="Pfam" id="PF04324">
    <property type="entry name" value="Fer2_BFD"/>
    <property type="match status" value="1"/>
</dbReference>
<keyword evidence="3" id="KW-1185">Reference proteome</keyword>
<name>A0A1D8GJL7_9FIRM</name>
<protein>
    <recommendedName>
        <fullName evidence="1">BFD-like [2Fe-2S]-binding domain-containing protein</fullName>
    </recommendedName>
</protein>
<dbReference type="InterPro" id="IPR052745">
    <property type="entry name" value="G3P_Oxidase/Oxidoreductase"/>
</dbReference>
<proteinExistence type="predicted"/>
<dbReference type="OrthoDB" id="9801699at2"/>
<dbReference type="InterPro" id="IPR041854">
    <property type="entry name" value="BFD-like_2Fe2S-bd_dom_sf"/>
</dbReference>
<evidence type="ECO:0000313" key="3">
    <source>
        <dbReference type="Proteomes" id="UP000095743"/>
    </source>
</evidence>
<dbReference type="PANTHER" id="PTHR42720">
    <property type="entry name" value="GLYCEROL-3-PHOSPHATE DEHYDROGENASE"/>
    <property type="match status" value="1"/>
</dbReference>
<dbReference type="CDD" id="cd19946">
    <property type="entry name" value="GlpA-like_Fer2_BFD-like"/>
    <property type="match status" value="1"/>
</dbReference>
<feature type="domain" description="BFD-like [2Fe-2S]-binding" evidence="1">
    <location>
        <begin position="41"/>
        <end position="94"/>
    </location>
</feature>
<dbReference type="PANTHER" id="PTHR42720:SF1">
    <property type="entry name" value="GLYCEROL 3-PHOSPHATE OXIDASE"/>
    <property type="match status" value="1"/>
</dbReference>
<dbReference type="Gene3D" id="1.10.10.1100">
    <property type="entry name" value="BFD-like [2Fe-2S]-binding domain"/>
    <property type="match status" value="1"/>
</dbReference>
<evidence type="ECO:0000313" key="2">
    <source>
        <dbReference type="EMBL" id="AOT71106.1"/>
    </source>
</evidence>
<dbReference type="RefSeq" id="WP_069978583.1">
    <property type="nucleotide sequence ID" value="NZ_CP017269.1"/>
</dbReference>
<dbReference type="AlphaFoldDB" id="A0A1D8GJL7"/>
<evidence type="ECO:0000259" key="1">
    <source>
        <dbReference type="Pfam" id="PF04324"/>
    </source>
</evidence>
<accession>A0A1D8GJL7</accession>
<dbReference type="InterPro" id="IPR007419">
    <property type="entry name" value="BFD-like_2Fe2S-bd_dom"/>
</dbReference>
<gene>
    <name evidence="2" type="ORF">Gferi_17040</name>
</gene>
<organism evidence="2 3">
    <name type="scientific">Geosporobacter ferrireducens</name>
    <dbReference type="NCBI Taxonomy" id="1424294"/>
    <lineage>
        <taxon>Bacteria</taxon>
        <taxon>Bacillati</taxon>
        <taxon>Bacillota</taxon>
        <taxon>Clostridia</taxon>
        <taxon>Peptostreptococcales</taxon>
        <taxon>Thermotaleaceae</taxon>
        <taxon>Geosporobacter</taxon>
    </lineage>
</organism>
<sequence length="130" mass="14486">MGGFLCIAKKDHFNPYRKAIIVNKDENFEGILGHKDPAQNIICKCEQVTEAEIIDALQRPIPIKSLDAIKRRTRTGMGLCQGHFCGPKVKAIISRETGLSEEEITPRGKGSSILPPRAERSFFIRLNAKP</sequence>
<dbReference type="KEGG" id="gfe:Gferi_17040"/>
<dbReference type="Proteomes" id="UP000095743">
    <property type="component" value="Chromosome"/>
</dbReference>
<dbReference type="EMBL" id="CP017269">
    <property type="protein sequence ID" value="AOT71106.1"/>
    <property type="molecule type" value="Genomic_DNA"/>
</dbReference>
<reference evidence="2 3" key="1">
    <citation type="submission" date="2016-09" db="EMBL/GenBank/DDBJ databases">
        <title>Genomic analysis reveals versatility of anaerobic energy metabolism of Geosporobacter ferrireducens IRF9 of phylum Firmicutes.</title>
        <authorList>
            <person name="Kim S.-J."/>
        </authorList>
    </citation>
    <scope>NUCLEOTIDE SEQUENCE [LARGE SCALE GENOMIC DNA]</scope>
    <source>
        <strain evidence="2 3">IRF9</strain>
    </source>
</reference>